<reference evidence="1" key="1">
    <citation type="submission" date="2022-04" db="EMBL/GenBank/DDBJ databases">
        <title>Genome of the entomopathogenic fungus Entomophthora muscae.</title>
        <authorList>
            <person name="Elya C."/>
            <person name="Lovett B.R."/>
            <person name="Lee E."/>
            <person name="Macias A.M."/>
            <person name="Hajek A.E."/>
            <person name="De Bivort B.L."/>
            <person name="Kasson M.T."/>
            <person name="De Fine Licht H.H."/>
            <person name="Stajich J.E."/>
        </authorList>
    </citation>
    <scope>NUCLEOTIDE SEQUENCE</scope>
    <source>
        <strain evidence="1">Berkeley</strain>
    </source>
</reference>
<name>A0ACC2TVQ7_9FUNG</name>
<gene>
    <name evidence="1" type="ORF">DSO57_1005161</name>
</gene>
<evidence type="ECO:0000313" key="2">
    <source>
        <dbReference type="Proteomes" id="UP001165960"/>
    </source>
</evidence>
<evidence type="ECO:0000313" key="1">
    <source>
        <dbReference type="EMBL" id="KAJ9078597.1"/>
    </source>
</evidence>
<protein>
    <submittedName>
        <fullName evidence="1">Uncharacterized protein</fullName>
    </submittedName>
</protein>
<organism evidence="1 2">
    <name type="scientific">Entomophthora muscae</name>
    <dbReference type="NCBI Taxonomy" id="34485"/>
    <lineage>
        <taxon>Eukaryota</taxon>
        <taxon>Fungi</taxon>
        <taxon>Fungi incertae sedis</taxon>
        <taxon>Zoopagomycota</taxon>
        <taxon>Entomophthoromycotina</taxon>
        <taxon>Entomophthoromycetes</taxon>
        <taxon>Entomophthorales</taxon>
        <taxon>Entomophthoraceae</taxon>
        <taxon>Entomophthora</taxon>
    </lineage>
</organism>
<dbReference type="Proteomes" id="UP001165960">
    <property type="component" value="Unassembled WGS sequence"/>
</dbReference>
<sequence>MIGIDFASLITKKPLKQVYDPPVSTPEAAFMGGPTQISREKGFYHYSKKPVHPLSPVPFLHIKQLEPYIEGEYIPASMVLIDGLPIPEETFNQLKTKQLISITKPGCYTCDGKGP</sequence>
<accession>A0ACC2TVQ7</accession>
<keyword evidence="2" id="KW-1185">Reference proteome</keyword>
<proteinExistence type="predicted"/>
<dbReference type="EMBL" id="QTSX02002143">
    <property type="protein sequence ID" value="KAJ9078597.1"/>
    <property type="molecule type" value="Genomic_DNA"/>
</dbReference>
<comment type="caution">
    <text evidence="1">The sequence shown here is derived from an EMBL/GenBank/DDBJ whole genome shotgun (WGS) entry which is preliminary data.</text>
</comment>